<reference evidence="8" key="1">
    <citation type="submission" date="2020-05" db="EMBL/GenBank/DDBJ databases">
        <title>Frigoriglobus tundricola gen. nov., sp. nov., a psychrotolerant cellulolytic planctomycete of the family Gemmataceae with two divergent copies of 16S rRNA gene.</title>
        <authorList>
            <person name="Kulichevskaya I.S."/>
            <person name="Ivanova A.A."/>
            <person name="Naumoff D.G."/>
            <person name="Beletsky A.V."/>
            <person name="Rijpstra W.I.C."/>
            <person name="Sinninghe Damste J.S."/>
            <person name="Mardanov A.V."/>
            <person name="Ravin N.V."/>
            <person name="Dedysh S.N."/>
        </authorList>
    </citation>
    <scope>NUCLEOTIDE SEQUENCE [LARGE SCALE GENOMIC DNA]</scope>
    <source>
        <strain evidence="8">PL17</strain>
    </source>
</reference>
<accession>A0A6M5YSM8</accession>
<sequence>MDPGSVTLWLNRLTTGDREALGPLWERYYERVVSLARTRLRRLDVRAADEEDVAASAFYQFYRSAADNGFARLENRDDLWQVLAVLTGRKALDYHKYESRGKRRGGGGELPVEVAGGGGDPAAATLAADEVQILFERLPDDQAREVARLKLECHSNKEIADRLGCTVRTVTRRLALIRSIWGGACP</sequence>
<evidence type="ECO:0000256" key="5">
    <source>
        <dbReference type="ARBA" id="ARBA00023163"/>
    </source>
</evidence>
<gene>
    <name evidence="7" type="ORF">FTUN_4429</name>
</gene>
<protein>
    <submittedName>
        <fullName evidence="7">RNA polymerase ECF-type sigma factor</fullName>
    </submittedName>
</protein>
<dbReference type="PANTHER" id="PTHR43133">
    <property type="entry name" value="RNA POLYMERASE ECF-TYPE SIGMA FACTO"/>
    <property type="match status" value="1"/>
</dbReference>
<dbReference type="InterPro" id="IPR036388">
    <property type="entry name" value="WH-like_DNA-bd_sf"/>
</dbReference>
<evidence type="ECO:0000256" key="1">
    <source>
        <dbReference type="ARBA" id="ARBA00010641"/>
    </source>
</evidence>
<comment type="similarity">
    <text evidence="1">Belongs to the sigma-70 factor family. ECF subfamily.</text>
</comment>
<dbReference type="InterPro" id="IPR013324">
    <property type="entry name" value="RNA_pol_sigma_r3/r4-like"/>
</dbReference>
<keyword evidence="5" id="KW-0804">Transcription</keyword>
<organism evidence="7 8">
    <name type="scientific">Frigoriglobus tundricola</name>
    <dbReference type="NCBI Taxonomy" id="2774151"/>
    <lineage>
        <taxon>Bacteria</taxon>
        <taxon>Pseudomonadati</taxon>
        <taxon>Planctomycetota</taxon>
        <taxon>Planctomycetia</taxon>
        <taxon>Gemmatales</taxon>
        <taxon>Gemmataceae</taxon>
        <taxon>Frigoriglobus</taxon>
    </lineage>
</organism>
<dbReference type="InterPro" id="IPR053812">
    <property type="entry name" value="HTH_Sigma70_ECF-like"/>
</dbReference>
<evidence type="ECO:0000256" key="4">
    <source>
        <dbReference type="ARBA" id="ARBA00023125"/>
    </source>
</evidence>
<evidence type="ECO:0000259" key="6">
    <source>
        <dbReference type="Pfam" id="PF07638"/>
    </source>
</evidence>
<dbReference type="RefSeq" id="WP_171472372.1">
    <property type="nucleotide sequence ID" value="NZ_CP053452.2"/>
</dbReference>
<dbReference type="GO" id="GO:0003677">
    <property type="term" value="F:DNA binding"/>
    <property type="evidence" value="ECO:0007669"/>
    <property type="project" value="UniProtKB-KW"/>
</dbReference>
<evidence type="ECO:0000313" key="7">
    <source>
        <dbReference type="EMBL" id="QJW96869.1"/>
    </source>
</evidence>
<dbReference type="Proteomes" id="UP000503447">
    <property type="component" value="Chromosome"/>
</dbReference>
<dbReference type="PANTHER" id="PTHR43133:SF8">
    <property type="entry name" value="RNA POLYMERASE SIGMA FACTOR HI_1459-RELATED"/>
    <property type="match status" value="1"/>
</dbReference>
<proteinExistence type="inferred from homology"/>
<keyword evidence="3" id="KW-0731">Sigma factor</keyword>
<dbReference type="Gene3D" id="1.10.1740.10">
    <property type="match status" value="1"/>
</dbReference>
<dbReference type="KEGG" id="ftj:FTUN_4429"/>
<dbReference type="GO" id="GO:0016987">
    <property type="term" value="F:sigma factor activity"/>
    <property type="evidence" value="ECO:0007669"/>
    <property type="project" value="UniProtKB-KW"/>
</dbReference>
<dbReference type="InterPro" id="IPR039425">
    <property type="entry name" value="RNA_pol_sigma-70-like"/>
</dbReference>
<dbReference type="AlphaFoldDB" id="A0A6M5YSM8"/>
<dbReference type="InterPro" id="IPR013325">
    <property type="entry name" value="RNA_pol_sigma_r2"/>
</dbReference>
<dbReference type="GO" id="GO:0006352">
    <property type="term" value="P:DNA-templated transcription initiation"/>
    <property type="evidence" value="ECO:0007669"/>
    <property type="project" value="InterPro"/>
</dbReference>
<dbReference type="Pfam" id="PF07638">
    <property type="entry name" value="Sigma70_ECF"/>
    <property type="match status" value="1"/>
</dbReference>
<feature type="domain" description="RNA polymerase sigma-70 ECF-like HTH" evidence="6">
    <location>
        <begin position="5"/>
        <end position="179"/>
    </location>
</feature>
<keyword evidence="2" id="KW-0805">Transcription regulation</keyword>
<evidence type="ECO:0000256" key="2">
    <source>
        <dbReference type="ARBA" id="ARBA00023015"/>
    </source>
</evidence>
<dbReference type="SUPFAM" id="SSF88659">
    <property type="entry name" value="Sigma3 and sigma4 domains of RNA polymerase sigma factors"/>
    <property type="match status" value="1"/>
</dbReference>
<name>A0A6M5YSM8_9BACT</name>
<keyword evidence="8" id="KW-1185">Reference proteome</keyword>
<dbReference type="EMBL" id="CP053452">
    <property type="protein sequence ID" value="QJW96869.1"/>
    <property type="molecule type" value="Genomic_DNA"/>
</dbReference>
<dbReference type="SUPFAM" id="SSF88946">
    <property type="entry name" value="Sigma2 domain of RNA polymerase sigma factors"/>
    <property type="match status" value="1"/>
</dbReference>
<keyword evidence="4" id="KW-0238">DNA-binding</keyword>
<dbReference type="Gene3D" id="1.10.10.10">
    <property type="entry name" value="Winged helix-like DNA-binding domain superfamily/Winged helix DNA-binding domain"/>
    <property type="match status" value="1"/>
</dbReference>
<evidence type="ECO:0000313" key="8">
    <source>
        <dbReference type="Proteomes" id="UP000503447"/>
    </source>
</evidence>
<evidence type="ECO:0000256" key="3">
    <source>
        <dbReference type="ARBA" id="ARBA00023082"/>
    </source>
</evidence>